<dbReference type="GO" id="GO:0003700">
    <property type="term" value="F:DNA-binding transcription factor activity"/>
    <property type="evidence" value="ECO:0007669"/>
    <property type="project" value="InterPro"/>
</dbReference>
<dbReference type="PROSITE" id="PS50931">
    <property type="entry name" value="HTH_LYSR"/>
    <property type="match status" value="1"/>
</dbReference>
<evidence type="ECO:0000259" key="7">
    <source>
        <dbReference type="PROSITE" id="PS50931"/>
    </source>
</evidence>
<dbReference type="Pfam" id="PF03466">
    <property type="entry name" value="LysR_substrate"/>
    <property type="match status" value="1"/>
</dbReference>
<dbReference type="PRINTS" id="PR00039">
    <property type="entry name" value="HTHLYSR"/>
</dbReference>
<name>A0A0P0Z1S0_9HYPH</name>
<dbReference type="InterPro" id="IPR036390">
    <property type="entry name" value="WH_DNA-bd_sf"/>
</dbReference>
<dbReference type="FunFam" id="1.10.10.10:FF:000001">
    <property type="entry name" value="LysR family transcriptional regulator"/>
    <property type="match status" value="1"/>
</dbReference>
<proteinExistence type="inferred from homology"/>
<dbReference type="InterPro" id="IPR005119">
    <property type="entry name" value="LysR_subst-bd"/>
</dbReference>
<comment type="similarity">
    <text evidence="1">Belongs to the LysR transcriptional regulatory family.</text>
</comment>
<evidence type="ECO:0000313" key="8">
    <source>
        <dbReference type="EMBL" id="BAT27893.1"/>
    </source>
</evidence>
<feature type="region of interest" description="Disordered" evidence="6">
    <location>
        <begin position="307"/>
        <end position="326"/>
    </location>
</feature>
<evidence type="ECO:0000256" key="3">
    <source>
        <dbReference type="ARBA" id="ARBA00023125"/>
    </source>
</evidence>
<sequence length="326" mass="35751">MDLRQLRYFVEIADVGNFSRAAETLRIAQPSLSQQMRNLEDELGAELLVRHARGAALTELGRQFYDHARKILNGVDRAREAIQSRAGNPTGRVCVGLPTSAARNLSLPLYRALASRHPNIVLHMVEAMSGYLDDFVQAGRLDVALLYDHRAFETVAWTETMSEDLMLFVPRHSPLARRASISFDRVFDLPLVLPGRPHVLRGLVERLAARHDIVPAALDCDSLPAIARLVAEEGHCTIMPHFAFLSELERGEMAAVRIVDPTPSWRLSVVVSRRTMNPQGSDVVARCLADVIAGLVASGTWQARLKEGGSSAQTGPAPLSTLAATL</sequence>
<keyword evidence="2" id="KW-0805">Transcription regulation</keyword>
<dbReference type="GO" id="GO:0003677">
    <property type="term" value="F:DNA binding"/>
    <property type="evidence" value="ECO:0007669"/>
    <property type="project" value="UniProtKB-KW"/>
</dbReference>
<dbReference type="Gene3D" id="1.10.10.10">
    <property type="entry name" value="Winged helix-like DNA-binding domain superfamily/Winged helix DNA-binding domain"/>
    <property type="match status" value="1"/>
</dbReference>
<evidence type="ECO:0000256" key="5">
    <source>
        <dbReference type="ARBA" id="ARBA00023163"/>
    </source>
</evidence>
<dbReference type="SUPFAM" id="SSF46785">
    <property type="entry name" value="Winged helix' DNA-binding domain"/>
    <property type="match status" value="1"/>
</dbReference>
<dbReference type="OrthoDB" id="8479357at2"/>
<protein>
    <submittedName>
        <fullName evidence="8">LysR family transcriptional regulator</fullName>
    </submittedName>
</protein>
<dbReference type="Pfam" id="PF00126">
    <property type="entry name" value="HTH_1"/>
    <property type="match status" value="1"/>
</dbReference>
<evidence type="ECO:0000256" key="6">
    <source>
        <dbReference type="SAM" id="MobiDB-lite"/>
    </source>
</evidence>
<dbReference type="PANTHER" id="PTHR30293">
    <property type="entry name" value="TRANSCRIPTIONAL REGULATORY PROTEIN NAC-RELATED"/>
    <property type="match status" value="1"/>
</dbReference>
<reference evidence="8" key="1">
    <citation type="journal article" date="2015" name="Proc. Natl. Acad. Sci. U.S.A.">
        <title>Bacterial clade with the ribosomal RNA operon on a small plasmid rather than the chromosome.</title>
        <authorList>
            <person name="Anda M."/>
            <person name="Ohtsubo Y."/>
            <person name="Okubo T."/>
            <person name="Sugawara M."/>
            <person name="Nagata Y."/>
            <person name="Tsuda M."/>
            <person name="Minamisawa K."/>
            <person name="Mitsui H."/>
        </authorList>
    </citation>
    <scope>NUCLEOTIDE SEQUENCE</scope>
    <source>
        <strain evidence="8">JCM 14755</strain>
    </source>
</reference>
<organism evidence="8">
    <name type="scientific">Aureimonas frigidaquae</name>
    <dbReference type="NCBI Taxonomy" id="424757"/>
    <lineage>
        <taxon>Bacteria</taxon>
        <taxon>Pseudomonadati</taxon>
        <taxon>Pseudomonadota</taxon>
        <taxon>Alphaproteobacteria</taxon>
        <taxon>Hyphomicrobiales</taxon>
        <taxon>Aurantimonadaceae</taxon>
        <taxon>Aureimonas</taxon>
    </lineage>
</organism>
<dbReference type="RefSeq" id="WP_062227917.1">
    <property type="nucleotide sequence ID" value="NZ_BBWR01000010.1"/>
</dbReference>
<dbReference type="GO" id="GO:2000142">
    <property type="term" value="P:regulation of DNA-templated transcription initiation"/>
    <property type="evidence" value="ECO:0007669"/>
    <property type="project" value="TreeGrafter"/>
</dbReference>
<dbReference type="PANTHER" id="PTHR30293:SF0">
    <property type="entry name" value="NITROGEN ASSIMILATION REGULATORY PROTEIN NAC"/>
    <property type="match status" value="1"/>
</dbReference>
<dbReference type="InterPro" id="IPR036388">
    <property type="entry name" value="WH-like_DNA-bd_sf"/>
</dbReference>
<keyword evidence="3" id="KW-0238">DNA-binding</keyword>
<feature type="domain" description="HTH lysR-type" evidence="7">
    <location>
        <begin position="1"/>
        <end position="58"/>
    </location>
</feature>
<evidence type="ECO:0000256" key="4">
    <source>
        <dbReference type="ARBA" id="ARBA00023159"/>
    </source>
</evidence>
<dbReference type="InterPro" id="IPR000847">
    <property type="entry name" value="LysR_HTH_N"/>
</dbReference>
<dbReference type="SUPFAM" id="SSF53850">
    <property type="entry name" value="Periplasmic binding protein-like II"/>
    <property type="match status" value="1"/>
</dbReference>
<evidence type="ECO:0000256" key="2">
    <source>
        <dbReference type="ARBA" id="ARBA00023015"/>
    </source>
</evidence>
<accession>A0A0P0Z1S0</accession>
<dbReference type="EMBL" id="LC066376">
    <property type="protein sequence ID" value="BAT27893.1"/>
    <property type="molecule type" value="Genomic_DNA"/>
</dbReference>
<dbReference type="Gene3D" id="3.40.190.290">
    <property type="match status" value="1"/>
</dbReference>
<dbReference type="AlphaFoldDB" id="A0A0P0Z1S0"/>
<keyword evidence="5" id="KW-0804">Transcription</keyword>
<keyword evidence="4" id="KW-0010">Activator</keyword>
<evidence type="ECO:0000256" key="1">
    <source>
        <dbReference type="ARBA" id="ARBA00009437"/>
    </source>
</evidence>